<keyword evidence="9 11" id="KW-0119">Carbohydrate metabolism</keyword>
<dbReference type="GO" id="GO:0005829">
    <property type="term" value="C:cytosol"/>
    <property type="evidence" value="ECO:0007669"/>
    <property type="project" value="TreeGrafter"/>
</dbReference>
<comment type="catalytic activity">
    <reaction evidence="1 11">
        <text>2-phosphoglycolate + H2O = glycolate + phosphate</text>
        <dbReference type="Rhea" id="RHEA:14369"/>
        <dbReference type="ChEBI" id="CHEBI:15377"/>
        <dbReference type="ChEBI" id="CHEBI:29805"/>
        <dbReference type="ChEBI" id="CHEBI:43474"/>
        <dbReference type="ChEBI" id="CHEBI:58033"/>
        <dbReference type="EC" id="3.1.3.18"/>
    </reaction>
</comment>
<dbReference type="GO" id="GO:0005975">
    <property type="term" value="P:carbohydrate metabolic process"/>
    <property type="evidence" value="ECO:0007669"/>
    <property type="project" value="InterPro"/>
</dbReference>
<dbReference type="NCBIfam" id="NF009695">
    <property type="entry name" value="PRK13222.1-2"/>
    <property type="match status" value="1"/>
</dbReference>
<accession>A0A1I4XBQ0</accession>
<dbReference type="SUPFAM" id="SSF56784">
    <property type="entry name" value="HAD-like"/>
    <property type="match status" value="1"/>
</dbReference>
<dbReference type="GO" id="GO:0008967">
    <property type="term" value="F:phosphoglycolate phosphatase activity"/>
    <property type="evidence" value="ECO:0007669"/>
    <property type="project" value="UniProtKB-UniRule"/>
</dbReference>
<name>A0A1I4XBQ0_9NEIS</name>
<keyword evidence="6 11" id="KW-0479">Metal-binding</keyword>
<dbReference type="FunFam" id="3.40.50.1000:FF:000022">
    <property type="entry name" value="Phosphoglycolate phosphatase"/>
    <property type="match status" value="1"/>
</dbReference>
<dbReference type="AlphaFoldDB" id="A0A1I4XBQ0"/>
<reference evidence="13" key="1">
    <citation type="submission" date="2016-10" db="EMBL/GenBank/DDBJ databases">
        <authorList>
            <person name="Varghese N."/>
            <person name="Submissions S."/>
        </authorList>
    </citation>
    <scope>NUCLEOTIDE SEQUENCE [LARGE SCALE GENOMIC DNA]</scope>
    <source>
        <strain evidence="13">DSM 6150</strain>
    </source>
</reference>
<evidence type="ECO:0000256" key="11">
    <source>
        <dbReference type="HAMAP-Rule" id="MF_00495"/>
    </source>
</evidence>
<dbReference type="STRING" id="83765.SAMN05660284_00950"/>
<dbReference type="NCBIfam" id="TIGR01549">
    <property type="entry name" value="HAD-SF-IA-v1"/>
    <property type="match status" value="1"/>
</dbReference>
<keyword evidence="7 11" id="KW-0378">Hydrolase</keyword>
<comment type="similarity">
    <text evidence="4 11">Belongs to the HAD-like hydrolase superfamily. CbbY/CbbZ/Gph/YieH family.</text>
</comment>
<evidence type="ECO:0000256" key="7">
    <source>
        <dbReference type="ARBA" id="ARBA00022801"/>
    </source>
</evidence>
<feature type="binding site" evidence="11">
    <location>
        <position position="11"/>
    </location>
    <ligand>
        <name>Mg(2+)</name>
        <dbReference type="ChEBI" id="CHEBI:18420"/>
    </ligand>
</feature>
<dbReference type="InterPro" id="IPR037512">
    <property type="entry name" value="PGPase_prok"/>
</dbReference>
<dbReference type="SFLD" id="SFLDG01129">
    <property type="entry name" value="C1.5:_HAD__Beta-PGM__Phosphata"/>
    <property type="match status" value="1"/>
</dbReference>
<dbReference type="GO" id="GO:0046872">
    <property type="term" value="F:metal ion binding"/>
    <property type="evidence" value="ECO:0007669"/>
    <property type="project" value="UniProtKB-KW"/>
</dbReference>
<dbReference type="InterPro" id="IPR023214">
    <property type="entry name" value="HAD_sf"/>
</dbReference>
<dbReference type="EMBL" id="FOVE01000005">
    <property type="protein sequence ID" value="SFN23337.1"/>
    <property type="molecule type" value="Genomic_DNA"/>
</dbReference>
<gene>
    <name evidence="12" type="ORF">SAMN05660284_00950</name>
</gene>
<dbReference type="Pfam" id="PF13419">
    <property type="entry name" value="HAD_2"/>
    <property type="match status" value="1"/>
</dbReference>
<dbReference type="GO" id="GO:0046295">
    <property type="term" value="P:glycolate biosynthetic process"/>
    <property type="evidence" value="ECO:0007669"/>
    <property type="project" value="UniProtKB-UniRule"/>
</dbReference>
<evidence type="ECO:0000256" key="4">
    <source>
        <dbReference type="ARBA" id="ARBA00006171"/>
    </source>
</evidence>
<sequence length="225" mass="24189">MTIKAIAFDLDGTIVDSIPDLSNAANHARAHLGMEPLAAKIIESYVGDGADVMVARSLANDMSAVYTGTPQQQEGLAAFDAHYLEHLHVNTRFYEGVEPVLRALKQRGYPLALVTNKAERYTLPLIERLGARELFDVVVGGDTLATRKPDAGPLLHAASQFGIAPAELLMVGDSKNDALTARNAGCPVYLVPHGYADPRQFDCDRVLRDTAELLELLPVTPASAA</sequence>
<evidence type="ECO:0000256" key="9">
    <source>
        <dbReference type="ARBA" id="ARBA00023277"/>
    </source>
</evidence>
<comment type="cofactor">
    <cofactor evidence="2 11">
        <name>Mg(2+)</name>
        <dbReference type="ChEBI" id="CHEBI:18420"/>
    </cofactor>
</comment>
<comment type="function">
    <text evidence="10 11">Specifically catalyzes the dephosphorylation of 2-phosphoglycolate. Is involved in the dissimilation of the intracellular 2-phosphoglycolate formed during the DNA repair of 3'-phosphoglycolate ends, a major class of DNA lesions induced by oxidative stress.</text>
</comment>
<feature type="binding site" evidence="11">
    <location>
        <position position="9"/>
    </location>
    <ligand>
        <name>Mg(2+)</name>
        <dbReference type="ChEBI" id="CHEBI:18420"/>
    </ligand>
</feature>
<feature type="active site" description="Nucleophile" evidence="11">
    <location>
        <position position="9"/>
    </location>
</feature>
<dbReference type="InterPro" id="IPR023198">
    <property type="entry name" value="PGP-like_dom2"/>
</dbReference>
<dbReference type="SFLD" id="SFLDS00003">
    <property type="entry name" value="Haloacid_Dehalogenase"/>
    <property type="match status" value="1"/>
</dbReference>
<evidence type="ECO:0000256" key="8">
    <source>
        <dbReference type="ARBA" id="ARBA00022842"/>
    </source>
</evidence>
<dbReference type="InterPro" id="IPR006549">
    <property type="entry name" value="HAD-SF_hydro_IIIA"/>
</dbReference>
<dbReference type="GO" id="GO:0006281">
    <property type="term" value="P:DNA repair"/>
    <property type="evidence" value="ECO:0007669"/>
    <property type="project" value="TreeGrafter"/>
</dbReference>
<dbReference type="PANTHER" id="PTHR43434">
    <property type="entry name" value="PHOSPHOGLYCOLATE PHOSPHATASE"/>
    <property type="match status" value="1"/>
</dbReference>
<dbReference type="PANTHER" id="PTHR43434:SF1">
    <property type="entry name" value="PHOSPHOGLYCOLATE PHOSPHATASE"/>
    <property type="match status" value="1"/>
</dbReference>
<dbReference type="InterPro" id="IPR041492">
    <property type="entry name" value="HAD_2"/>
</dbReference>
<proteinExistence type="inferred from homology"/>
<organism evidence="12 13">
    <name type="scientific">Formivibrio citricus</name>
    <dbReference type="NCBI Taxonomy" id="83765"/>
    <lineage>
        <taxon>Bacteria</taxon>
        <taxon>Pseudomonadati</taxon>
        <taxon>Pseudomonadota</taxon>
        <taxon>Betaproteobacteria</taxon>
        <taxon>Neisseriales</taxon>
        <taxon>Chitinibacteraceae</taxon>
        <taxon>Formivibrio</taxon>
    </lineage>
</organism>
<evidence type="ECO:0000313" key="13">
    <source>
        <dbReference type="Proteomes" id="UP000242869"/>
    </source>
</evidence>
<dbReference type="Gene3D" id="1.10.150.240">
    <property type="entry name" value="Putative phosphatase, domain 2"/>
    <property type="match status" value="1"/>
</dbReference>
<evidence type="ECO:0000256" key="1">
    <source>
        <dbReference type="ARBA" id="ARBA00000830"/>
    </source>
</evidence>
<dbReference type="NCBIfam" id="TIGR01449">
    <property type="entry name" value="PGP_bact"/>
    <property type="match status" value="1"/>
</dbReference>
<dbReference type="InterPro" id="IPR036412">
    <property type="entry name" value="HAD-like_sf"/>
</dbReference>
<keyword evidence="8 11" id="KW-0460">Magnesium</keyword>
<dbReference type="NCBIfam" id="TIGR01662">
    <property type="entry name" value="HAD-SF-IIIA"/>
    <property type="match status" value="1"/>
</dbReference>
<dbReference type="UniPathway" id="UPA00865">
    <property type="reaction ID" value="UER00834"/>
</dbReference>
<comment type="pathway">
    <text evidence="3 11">Organic acid metabolism; glycolate biosynthesis; glycolate from 2-phosphoglycolate: step 1/1.</text>
</comment>
<dbReference type="HAMAP" id="MF_00495">
    <property type="entry name" value="GPH_hydrolase_bact"/>
    <property type="match status" value="1"/>
</dbReference>
<dbReference type="OrthoDB" id="9776368at2"/>
<dbReference type="EC" id="3.1.3.18" evidence="5 11"/>
<dbReference type="InterPro" id="IPR006439">
    <property type="entry name" value="HAD-SF_hydro_IA"/>
</dbReference>
<evidence type="ECO:0000256" key="6">
    <source>
        <dbReference type="ARBA" id="ARBA00022723"/>
    </source>
</evidence>
<dbReference type="NCBIfam" id="TIGR01509">
    <property type="entry name" value="HAD-SF-IA-v3"/>
    <property type="match status" value="1"/>
</dbReference>
<evidence type="ECO:0000256" key="3">
    <source>
        <dbReference type="ARBA" id="ARBA00004818"/>
    </source>
</evidence>
<evidence type="ECO:0000256" key="10">
    <source>
        <dbReference type="ARBA" id="ARBA00059247"/>
    </source>
</evidence>
<evidence type="ECO:0000256" key="2">
    <source>
        <dbReference type="ARBA" id="ARBA00001946"/>
    </source>
</evidence>
<dbReference type="PRINTS" id="PR00413">
    <property type="entry name" value="HADHALOGNASE"/>
</dbReference>
<dbReference type="RefSeq" id="WP_091192047.1">
    <property type="nucleotide sequence ID" value="NZ_FOVE01000005.1"/>
</dbReference>
<feature type="binding site" evidence="11">
    <location>
        <position position="173"/>
    </location>
    <ligand>
        <name>Mg(2+)</name>
        <dbReference type="ChEBI" id="CHEBI:18420"/>
    </ligand>
</feature>
<evidence type="ECO:0000256" key="5">
    <source>
        <dbReference type="ARBA" id="ARBA00013078"/>
    </source>
</evidence>
<dbReference type="SFLD" id="SFLDG01135">
    <property type="entry name" value="C1.5.6:_HAD__Beta-PGM__Phospha"/>
    <property type="match status" value="1"/>
</dbReference>
<dbReference type="InterPro" id="IPR050155">
    <property type="entry name" value="HAD-like_hydrolase_sf"/>
</dbReference>
<evidence type="ECO:0000313" key="12">
    <source>
        <dbReference type="EMBL" id="SFN23337.1"/>
    </source>
</evidence>
<keyword evidence="13" id="KW-1185">Reference proteome</keyword>
<dbReference type="Gene3D" id="3.40.50.1000">
    <property type="entry name" value="HAD superfamily/HAD-like"/>
    <property type="match status" value="1"/>
</dbReference>
<protein>
    <recommendedName>
        <fullName evidence="5 11">Phosphoglycolate phosphatase</fullName>
        <shortName evidence="11">PGP</shortName>
        <shortName evidence="11">PGPase</shortName>
        <ecNumber evidence="5 11">3.1.3.18</ecNumber>
    </recommendedName>
</protein>
<dbReference type="Proteomes" id="UP000242869">
    <property type="component" value="Unassembled WGS sequence"/>
</dbReference>